<dbReference type="HOGENOM" id="CLU_2363271_0_0_1"/>
<dbReference type="EnsemblPlants" id="OMERI02G19510.1">
    <property type="protein sequence ID" value="OMERI02G19510.1"/>
    <property type="gene ID" value="OMERI02G19510"/>
</dbReference>
<organism evidence="1">
    <name type="scientific">Oryza meridionalis</name>
    <dbReference type="NCBI Taxonomy" id="40149"/>
    <lineage>
        <taxon>Eukaryota</taxon>
        <taxon>Viridiplantae</taxon>
        <taxon>Streptophyta</taxon>
        <taxon>Embryophyta</taxon>
        <taxon>Tracheophyta</taxon>
        <taxon>Spermatophyta</taxon>
        <taxon>Magnoliopsida</taxon>
        <taxon>Liliopsida</taxon>
        <taxon>Poales</taxon>
        <taxon>Poaceae</taxon>
        <taxon>BOP clade</taxon>
        <taxon>Oryzoideae</taxon>
        <taxon>Oryzeae</taxon>
        <taxon>Oryzinae</taxon>
        <taxon>Oryza</taxon>
    </lineage>
</organism>
<evidence type="ECO:0000313" key="1">
    <source>
        <dbReference type="EnsemblPlants" id="OMERI02G19510.1"/>
    </source>
</evidence>
<name>A0A0E0CLN9_9ORYZ</name>
<dbReference type="AlphaFoldDB" id="A0A0E0CLN9"/>
<keyword evidence="2" id="KW-1185">Reference proteome</keyword>
<dbReference type="Gramene" id="OMERI02G19510.1">
    <property type="protein sequence ID" value="OMERI02G19510.1"/>
    <property type="gene ID" value="OMERI02G19510"/>
</dbReference>
<reference evidence="1" key="1">
    <citation type="submission" date="2015-04" db="UniProtKB">
        <authorList>
            <consortium name="EnsemblPlants"/>
        </authorList>
    </citation>
    <scope>IDENTIFICATION</scope>
</reference>
<sequence length="96" mass="9268">MGLAMTMVGASGAGRGGVRGSGGGATVGDLQVACPTAGVAGGGGEEDGDRIWLQIQRVLSRVGAGMESGRCAGGVHSAGTFSVQVTFGGFRCGCYG</sequence>
<protein>
    <submittedName>
        <fullName evidence="1">Uncharacterized protein</fullName>
    </submittedName>
</protein>
<proteinExistence type="predicted"/>
<dbReference type="Proteomes" id="UP000008021">
    <property type="component" value="Chromosome 2"/>
</dbReference>
<accession>A0A0E0CLN9</accession>
<evidence type="ECO:0000313" key="2">
    <source>
        <dbReference type="Proteomes" id="UP000008021"/>
    </source>
</evidence>
<reference evidence="1" key="2">
    <citation type="submission" date="2018-05" db="EMBL/GenBank/DDBJ databases">
        <title>OmerRS3 (Oryza meridionalis Reference Sequence Version 3).</title>
        <authorList>
            <person name="Zhang J."/>
            <person name="Kudrna D."/>
            <person name="Lee S."/>
            <person name="Talag J."/>
            <person name="Welchert J."/>
            <person name="Wing R.A."/>
        </authorList>
    </citation>
    <scope>NUCLEOTIDE SEQUENCE [LARGE SCALE GENOMIC DNA]</scope>
    <source>
        <strain evidence="1">cv. OR44</strain>
    </source>
</reference>